<proteinExistence type="predicted"/>
<organism evidence="1 2">
    <name type="scientific">Portunus trituberculatus</name>
    <name type="common">Swimming crab</name>
    <name type="synonym">Neptunus trituberculatus</name>
    <dbReference type="NCBI Taxonomy" id="210409"/>
    <lineage>
        <taxon>Eukaryota</taxon>
        <taxon>Metazoa</taxon>
        <taxon>Ecdysozoa</taxon>
        <taxon>Arthropoda</taxon>
        <taxon>Crustacea</taxon>
        <taxon>Multicrustacea</taxon>
        <taxon>Malacostraca</taxon>
        <taxon>Eumalacostraca</taxon>
        <taxon>Eucarida</taxon>
        <taxon>Decapoda</taxon>
        <taxon>Pleocyemata</taxon>
        <taxon>Brachyura</taxon>
        <taxon>Eubrachyura</taxon>
        <taxon>Portunoidea</taxon>
        <taxon>Portunidae</taxon>
        <taxon>Portuninae</taxon>
        <taxon>Portunus</taxon>
    </lineage>
</organism>
<name>A0A5B7CFP5_PORTR</name>
<reference evidence="1 2" key="1">
    <citation type="submission" date="2019-05" db="EMBL/GenBank/DDBJ databases">
        <title>Another draft genome of Portunus trituberculatus and its Hox gene families provides insights of decapod evolution.</title>
        <authorList>
            <person name="Jeong J.-H."/>
            <person name="Song I."/>
            <person name="Kim S."/>
            <person name="Choi T."/>
            <person name="Kim D."/>
            <person name="Ryu S."/>
            <person name="Kim W."/>
        </authorList>
    </citation>
    <scope>NUCLEOTIDE SEQUENCE [LARGE SCALE GENOMIC DNA]</scope>
    <source>
        <tissue evidence="1">Muscle</tissue>
    </source>
</reference>
<accession>A0A5B7CFP5</accession>
<dbReference type="AlphaFoldDB" id="A0A5B7CFP5"/>
<keyword evidence="2" id="KW-1185">Reference proteome</keyword>
<dbReference type="Proteomes" id="UP000324222">
    <property type="component" value="Unassembled WGS sequence"/>
</dbReference>
<sequence length="72" mass="8198">MRTMIRDTPSSTVTSHIPQCSVLAPVMFKVYIKDIQEALSSYINLFAGNARLLRIIRNIGNCMELQKDIEKI</sequence>
<evidence type="ECO:0000313" key="1">
    <source>
        <dbReference type="EMBL" id="MPC08105.1"/>
    </source>
</evidence>
<evidence type="ECO:0000313" key="2">
    <source>
        <dbReference type="Proteomes" id="UP000324222"/>
    </source>
</evidence>
<gene>
    <name evidence="1" type="ORF">E2C01_000680</name>
</gene>
<dbReference type="EMBL" id="VSRR010000017">
    <property type="protein sequence ID" value="MPC08105.1"/>
    <property type="molecule type" value="Genomic_DNA"/>
</dbReference>
<comment type="caution">
    <text evidence="1">The sequence shown here is derived from an EMBL/GenBank/DDBJ whole genome shotgun (WGS) entry which is preliminary data.</text>
</comment>
<protein>
    <submittedName>
        <fullName evidence="1">Uncharacterized protein</fullName>
    </submittedName>
</protein>